<keyword evidence="6" id="KW-0378">Hydrolase</keyword>
<accession>A0A4S8M8Q5</accession>
<dbReference type="EMBL" id="ML179130">
    <property type="protein sequence ID" value="THU98756.1"/>
    <property type="molecule type" value="Genomic_DNA"/>
</dbReference>
<proteinExistence type="inferred from homology"/>
<dbReference type="Pfam" id="PF00004">
    <property type="entry name" value="AAA"/>
    <property type="match status" value="1"/>
</dbReference>
<keyword evidence="2 4" id="KW-0547">Nucleotide-binding</keyword>
<sequence>MVLEASVKDTLLADCSDFLKSEKCEASGIPFRRGYLLHGVPGSGKTSLVYSLAGELGLNIYVVSLSSKGMCDNTLTTLMGNAQSPCILLLEDLDAAFTRTPDNNNGSTLSLSGLLNSIDGVAAPQGRLLFITTNHFNLLDPALRRAGRIDRYIEFTYATKEQAEDLFKDASQHDLTCSERKSDSEGHSTLLIKPPEISELAARFARAIPEKTVSVAGLQGYLVKNKTRPRACVEEVERSTLAEFLNITMLLK</sequence>
<keyword evidence="7" id="KW-1185">Reference proteome</keyword>
<dbReference type="InterPro" id="IPR003959">
    <property type="entry name" value="ATPase_AAA_core"/>
</dbReference>
<dbReference type="Proteomes" id="UP000297245">
    <property type="component" value="Unassembled WGS sequence"/>
</dbReference>
<dbReference type="InterPro" id="IPR003593">
    <property type="entry name" value="AAA+_ATPase"/>
</dbReference>
<dbReference type="GO" id="GO:0005524">
    <property type="term" value="F:ATP binding"/>
    <property type="evidence" value="ECO:0007669"/>
    <property type="project" value="UniProtKB-KW"/>
</dbReference>
<dbReference type="Pfam" id="PF25426">
    <property type="entry name" value="AAA_lid_BCS1"/>
    <property type="match status" value="1"/>
</dbReference>
<reference evidence="6 7" key="1">
    <citation type="journal article" date="2019" name="Nat. Ecol. Evol.">
        <title>Megaphylogeny resolves global patterns of mushroom evolution.</title>
        <authorList>
            <person name="Varga T."/>
            <person name="Krizsan K."/>
            <person name="Foldi C."/>
            <person name="Dima B."/>
            <person name="Sanchez-Garcia M."/>
            <person name="Sanchez-Ramirez S."/>
            <person name="Szollosi G.J."/>
            <person name="Szarkandi J.G."/>
            <person name="Papp V."/>
            <person name="Albert L."/>
            <person name="Andreopoulos W."/>
            <person name="Angelini C."/>
            <person name="Antonin V."/>
            <person name="Barry K.W."/>
            <person name="Bougher N.L."/>
            <person name="Buchanan P."/>
            <person name="Buyck B."/>
            <person name="Bense V."/>
            <person name="Catcheside P."/>
            <person name="Chovatia M."/>
            <person name="Cooper J."/>
            <person name="Damon W."/>
            <person name="Desjardin D."/>
            <person name="Finy P."/>
            <person name="Geml J."/>
            <person name="Haridas S."/>
            <person name="Hughes K."/>
            <person name="Justo A."/>
            <person name="Karasinski D."/>
            <person name="Kautmanova I."/>
            <person name="Kiss B."/>
            <person name="Kocsube S."/>
            <person name="Kotiranta H."/>
            <person name="LaButti K.M."/>
            <person name="Lechner B.E."/>
            <person name="Liimatainen K."/>
            <person name="Lipzen A."/>
            <person name="Lukacs Z."/>
            <person name="Mihaltcheva S."/>
            <person name="Morgado L.N."/>
            <person name="Niskanen T."/>
            <person name="Noordeloos M.E."/>
            <person name="Ohm R.A."/>
            <person name="Ortiz-Santana B."/>
            <person name="Ovrebo C."/>
            <person name="Racz N."/>
            <person name="Riley R."/>
            <person name="Savchenko A."/>
            <person name="Shiryaev A."/>
            <person name="Soop K."/>
            <person name="Spirin V."/>
            <person name="Szebenyi C."/>
            <person name="Tomsovsky M."/>
            <person name="Tulloss R.E."/>
            <person name="Uehling J."/>
            <person name="Grigoriev I.V."/>
            <person name="Vagvolgyi C."/>
            <person name="Papp T."/>
            <person name="Martin F.M."/>
            <person name="Miettinen O."/>
            <person name="Hibbett D.S."/>
            <person name="Nagy L.G."/>
        </authorList>
    </citation>
    <scope>NUCLEOTIDE SEQUENCE [LARGE SCALE GENOMIC DNA]</scope>
    <source>
        <strain evidence="6 7">CBS 962.96</strain>
    </source>
</reference>
<dbReference type="GO" id="GO:0016887">
    <property type="term" value="F:ATP hydrolysis activity"/>
    <property type="evidence" value="ECO:0007669"/>
    <property type="project" value="InterPro"/>
</dbReference>
<dbReference type="InterPro" id="IPR027417">
    <property type="entry name" value="P-loop_NTPase"/>
</dbReference>
<dbReference type="Gene3D" id="3.40.50.300">
    <property type="entry name" value="P-loop containing nucleotide triphosphate hydrolases"/>
    <property type="match status" value="1"/>
</dbReference>
<protein>
    <submittedName>
        <fullName evidence="6">P-loop containing nucleoside triphosphate hydrolase protein</fullName>
    </submittedName>
</protein>
<gene>
    <name evidence="6" type="ORF">K435DRAFT_818756</name>
</gene>
<evidence type="ECO:0000313" key="7">
    <source>
        <dbReference type="Proteomes" id="UP000297245"/>
    </source>
</evidence>
<dbReference type="InterPro" id="IPR050747">
    <property type="entry name" value="Mitochondrial_chaperone_BCS1"/>
</dbReference>
<dbReference type="OrthoDB" id="10251412at2759"/>
<organism evidence="6 7">
    <name type="scientific">Dendrothele bispora (strain CBS 962.96)</name>
    <dbReference type="NCBI Taxonomy" id="1314807"/>
    <lineage>
        <taxon>Eukaryota</taxon>
        <taxon>Fungi</taxon>
        <taxon>Dikarya</taxon>
        <taxon>Basidiomycota</taxon>
        <taxon>Agaricomycotina</taxon>
        <taxon>Agaricomycetes</taxon>
        <taxon>Agaricomycetidae</taxon>
        <taxon>Agaricales</taxon>
        <taxon>Agaricales incertae sedis</taxon>
        <taxon>Dendrothele</taxon>
    </lineage>
</organism>
<evidence type="ECO:0000256" key="2">
    <source>
        <dbReference type="ARBA" id="ARBA00022741"/>
    </source>
</evidence>
<dbReference type="SMART" id="SM00382">
    <property type="entry name" value="AAA"/>
    <property type="match status" value="1"/>
</dbReference>
<dbReference type="PROSITE" id="PS00674">
    <property type="entry name" value="AAA"/>
    <property type="match status" value="1"/>
</dbReference>
<keyword evidence="3 4" id="KW-0067">ATP-binding</keyword>
<evidence type="ECO:0000259" key="5">
    <source>
        <dbReference type="SMART" id="SM00382"/>
    </source>
</evidence>
<name>A0A4S8M8Q5_DENBC</name>
<evidence type="ECO:0000256" key="1">
    <source>
        <dbReference type="ARBA" id="ARBA00007448"/>
    </source>
</evidence>
<feature type="domain" description="AAA+ ATPase" evidence="5">
    <location>
        <begin position="31"/>
        <end position="159"/>
    </location>
</feature>
<dbReference type="InterPro" id="IPR057495">
    <property type="entry name" value="AAA_lid_BCS1"/>
</dbReference>
<evidence type="ECO:0000313" key="6">
    <source>
        <dbReference type="EMBL" id="THU98756.1"/>
    </source>
</evidence>
<dbReference type="SUPFAM" id="SSF52540">
    <property type="entry name" value="P-loop containing nucleoside triphosphate hydrolases"/>
    <property type="match status" value="1"/>
</dbReference>
<dbReference type="InterPro" id="IPR003960">
    <property type="entry name" value="ATPase_AAA_CS"/>
</dbReference>
<evidence type="ECO:0000256" key="4">
    <source>
        <dbReference type="RuleBase" id="RU003651"/>
    </source>
</evidence>
<dbReference type="AlphaFoldDB" id="A0A4S8M8Q5"/>
<comment type="similarity">
    <text evidence="1">Belongs to the AAA ATPase family. BCS1 subfamily.</text>
</comment>
<dbReference type="PANTHER" id="PTHR23070">
    <property type="entry name" value="BCS1 AAA-TYPE ATPASE"/>
    <property type="match status" value="1"/>
</dbReference>
<evidence type="ECO:0000256" key="3">
    <source>
        <dbReference type="ARBA" id="ARBA00022840"/>
    </source>
</evidence>